<dbReference type="PROSITE" id="PS01124">
    <property type="entry name" value="HTH_ARAC_FAMILY_2"/>
    <property type="match status" value="1"/>
</dbReference>
<dbReference type="GO" id="GO:0043565">
    <property type="term" value="F:sequence-specific DNA binding"/>
    <property type="evidence" value="ECO:0007669"/>
    <property type="project" value="InterPro"/>
</dbReference>
<keyword evidence="6" id="KW-1185">Reference proteome</keyword>
<evidence type="ECO:0000256" key="3">
    <source>
        <dbReference type="ARBA" id="ARBA00023163"/>
    </source>
</evidence>
<gene>
    <name evidence="5" type="ORF">MHIP_25450</name>
</gene>
<dbReference type="InterPro" id="IPR009057">
    <property type="entry name" value="Homeodomain-like_sf"/>
</dbReference>
<dbReference type="RefSeq" id="WP_163888747.1">
    <property type="nucleotide sequence ID" value="NZ_BLLB01000002.1"/>
</dbReference>
<evidence type="ECO:0000313" key="5">
    <source>
        <dbReference type="EMBL" id="GFH02062.1"/>
    </source>
</evidence>
<dbReference type="PANTHER" id="PTHR46796">
    <property type="entry name" value="HTH-TYPE TRANSCRIPTIONAL ACTIVATOR RHAS-RELATED"/>
    <property type="match status" value="1"/>
</dbReference>
<proteinExistence type="predicted"/>
<dbReference type="InterPro" id="IPR035418">
    <property type="entry name" value="AraC-bd_2"/>
</dbReference>
<keyword evidence="1" id="KW-0805">Transcription regulation</keyword>
<feature type="domain" description="HTH araC/xylS-type" evidence="4">
    <location>
        <begin position="215"/>
        <end position="316"/>
    </location>
</feature>
<accession>A0A7I9ZLZ9</accession>
<protein>
    <submittedName>
        <fullName evidence="5">AraC family transcriptional regulator</fullName>
    </submittedName>
</protein>
<reference evidence="5 6" key="1">
    <citation type="journal article" date="2019" name="Emerg. Microbes Infect.">
        <title>Comprehensive subspecies identification of 175 nontuberculous mycobacteria species based on 7547 genomic profiles.</title>
        <authorList>
            <person name="Matsumoto Y."/>
            <person name="Kinjo T."/>
            <person name="Motooka D."/>
            <person name="Nabeya D."/>
            <person name="Jung N."/>
            <person name="Uechi K."/>
            <person name="Horii T."/>
            <person name="Iida T."/>
            <person name="Fujita J."/>
            <person name="Nakamura S."/>
        </authorList>
    </citation>
    <scope>NUCLEOTIDE SEQUENCE [LARGE SCALE GENOMIC DNA]</scope>
    <source>
        <strain evidence="5 6">JCM 30996</strain>
    </source>
</reference>
<dbReference type="InterPro" id="IPR050204">
    <property type="entry name" value="AraC_XylS_family_regulators"/>
</dbReference>
<dbReference type="Pfam" id="PF12833">
    <property type="entry name" value="HTH_18"/>
    <property type="match status" value="1"/>
</dbReference>
<dbReference type="Gene3D" id="1.10.10.60">
    <property type="entry name" value="Homeodomain-like"/>
    <property type="match status" value="1"/>
</dbReference>
<dbReference type="SMART" id="SM00342">
    <property type="entry name" value="HTH_ARAC"/>
    <property type="match status" value="1"/>
</dbReference>
<evidence type="ECO:0000256" key="1">
    <source>
        <dbReference type="ARBA" id="ARBA00023015"/>
    </source>
</evidence>
<evidence type="ECO:0000313" key="6">
    <source>
        <dbReference type="Proteomes" id="UP000465304"/>
    </source>
</evidence>
<name>A0A7I9ZLZ9_9MYCO</name>
<keyword evidence="2" id="KW-0238">DNA-binding</keyword>
<sequence length="337" mass="36962">MTSIVSFTDLPAKDQFDSWSETVSQTYVPLAATAHTGGLPFGGELVSQSVGSTHISEISGSSCEVARTAQTIRQSDPGLLKLGLQLRGYCVLTQDGREAALTPGDFALYDTRRQYQLSFDDTFKCLVVMFPRELLPLRNDELGQFTARRVSGRQGIGGLVAPLLLTMSKQMRSDELSANLEVSSAVINMLAAAITEQLGVESRVPPETHRAALILRIKAFIDARLEDPELSSSRIAEAHNISSRYLQKLFESEGMTVTDWIRSRRLEHCRSDLLDPRFAGTSIGAIAARWGLIDSSYFSRLFKLAYGEAPREFRAHAQIASGAVDLKLRKPHGIASA</sequence>
<dbReference type="Pfam" id="PF14525">
    <property type="entry name" value="AraC_binding_2"/>
    <property type="match status" value="1"/>
</dbReference>
<dbReference type="GO" id="GO:0003700">
    <property type="term" value="F:DNA-binding transcription factor activity"/>
    <property type="evidence" value="ECO:0007669"/>
    <property type="project" value="InterPro"/>
</dbReference>
<evidence type="ECO:0000259" key="4">
    <source>
        <dbReference type="PROSITE" id="PS01124"/>
    </source>
</evidence>
<dbReference type="SUPFAM" id="SSF46689">
    <property type="entry name" value="Homeodomain-like"/>
    <property type="match status" value="1"/>
</dbReference>
<evidence type="ECO:0000256" key="2">
    <source>
        <dbReference type="ARBA" id="ARBA00023125"/>
    </source>
</evidence>
<dbReference type="AlphaFoldDB" id="A0A7I9ZLZ9"/>
<dbReference type="EMBL" id="BLLB01000002">
    <property type="protein sequence ID" value="GFH02062.1"/>
    <property type="molecule type" value="Genomic_DNA"/>
</dbReference>
<dbReference type="InterPro" id="IPR018060">
    <property type="entry name" value="HTH_AraC"/>
</dbReference>
<dbReference type="PANTHER" id="PTHR46796:SF6">
    <property type="entry name" value="ARAC SUBFAMILY"/>
    <property type="match status" value="1"/>
</dbReference>
<organism evidence="5 6">
    <name type="scientific">Mycolicibacterium hippocampi</name>
    <dbReference type="NCBI Taxonomy" id="659824"/>
    <lineage>
        <taxon>Bacteria</taxon>
        <taxon>Bacillati</taxon>
        <taxon>Actinomycetota</taxon>
        <taxon>Actinomycetes</taxon>
        <taxon>Mycobacteriales</taxon>
        <taxon>Mycobacteriaceae</taxon>
        <taxon>Mycolicibacterium</taxon>
    </lineage>
</organism>
<keyword evidence="3" id="KW-0804">Transcription</keyword>
<comment type="caution">
    <text evidence="5">The sequence shown here is derived from an EMBL/GenBank/DDBJ whole genome shotgun (WGS) entry which is preliminary data.</text>
</comment>
<dbReference type="Proteomes" id="UP000465304">
    <property type="component" value="Unassembled WGS sequence"/>
</dbReference>